<keyword evidence="5 7" id="KW-0472">Membrane</keyword>
<evidence type="ECO:0000313" key="8">
    <source>
        <dbReference type="EMBL" id="KTB01725.1"/>
    </source>
</evidence>
<dbReference type="AlphaFoldDB" id="A0A0W0DC68"/>
<organism evidence="8 9">
    <name type="scientific">Candida glabrata</name>
    <name type="common">Yeast</name>
    <name type="synonym">Torulopsis glabrata</name>
    <dbReference type="NCBI Taxonomy" id="5478"/>
    <lineage>
        <taxon>Eukaryota</taxon>
        <taxon>Fungi</taxon>
        <taxon>Dikarya</taxon>
        <taxon>Ascomycota</taxon>
        <taxon>Saccharomycotina</taxon>
        <taxon>Saccharomycetes</taxon>
        <taxon>Saccharomycetales</taxon>
        <taxon>Saccharomycetaceae</taxon>
        <taxon>Nakaseomyces</taxon>
    </lineage>
</organism>
<comment type="similarity">
    <text evidence="2">Belongs to the YIP1 family.</text>
</comment>
<evidence type="ECO:0000256" key="3">
    <source>
        <dbReference type="ARBA" id="ARBA00022692"/>
    </source>
</evidence>
<evidence type="ECO:0000256" key="1">
    <source>
        <dbReference type="ARBA" id="ARBA00004141"/>
    </source>
</evidence>
<evidence type="ECO:0000313" key="9">
    <source>
        <dbReference type="Proteomes" id="UP000054886"/>
    </source>
</evidence>
<dbReference type="GO" id="GO:0016020">
    <property type="term" value="C:membrane"/>
    <property type="evidence" value="ECO:0007669"/>
    <property type="project" value="UniProtKB-SubCell"/>
</dbReference>
<dbReference type="PANTHER" id="PTHR21236:SF1">
    <property type="entry name" value="PROTEIN YIPF6"/>
    <property type="match status" value="1"/>
</dbReference>
<keyword evidence="3 7" id="KW-0812">Transmembrane</keyword>
<gene>
    <name evidence="8" type="ORF">AO440_000684</name>
</gene>
<dbReference type="GO" id="GO:0042802">
    <property type="term" value="F:identical protein binding"/>
    <property type="evidence" value="ECO:0007669"/>
    <property type="project" value="EnsemblFungi"/>
</dbReference>
<dbReference type="VEuPathDB" id="FungiDB:GWK60_D01881"/>
<evidence type="ECO:0000256" key="5">
    <source>
        <dbReference type="ARBA" id="ARBA00023136"/>
    </source>
</evidence>
<feature type="transmembrane region" description="Helical" evidence="7">
    <location>
        <begin position="231"/>
        <end position="249"/>
    </location>
</feature>
<sequence length="250" mass="27481">MATDDQFIEPDFIEPDVPVRDGSNGNSSAAGSRGIAGLSGNMETSSGDWNRGTLDESVLATFKRDIYDINSKLKQVVYPHLPSHRYMATTSGDQDSAQGANEDIFNSSDFWAPLTFIILYSVCVSHAKGLFSSVFVSCWFVLVVMALHLKLTKPYQNATLLSYVSLSGYCMFPLVICGLLVQIVIPAVSHTLGTSPWKVRVSTLLRLTVFGFCFIWSFTCSAIVTRSKGFVQLYPLALCLFGLAWLSMIL</sequence>
<protein>
    <submittedName>
        <fullName evidence="8">Protein YIP4</fullName>
    </submittedName>
</protein>
<comment type="subcellular location">
    <subcellularLocation>
        <location evidence="1">Membrane</location>
        <topology evidence="1">Multi-pass membrane protein</topology>
    </subcellularLocation>
</comment>
<dbReference type="GO" id="GO:0031267">
    <property type="term" value="F:small GTPase binding"/>
    <property type="evidence" value="ECO:0007669"/>
    <property type="project" value="EnsemblFungi"/>
</dbReference>
<feature type="compositionally biased region" description="Low complexity" evidence="6">
    <location>
        <begin position="22"/>
        <end position="40"/>
    </location>
</feature>
<keyword evidence="4 7" id="KW-1133">Transmembrane helix</keyword>
<dbReference type="GO" id="GO:0005802">
    <property type="term" value="C:trans-Golgi network"/>
    <property type="evidence" value="ECO:0007669"/>
    <property type="project" value="TreeGrafter"/>
</dbReference>
<proteinExistence type="inferred from homology"/>
<dbReference type="InterPro" id="IPR045231">
    <property type="entry name" value="Yip1/4-like"/>
</dbReference>
<feature type="transmembrane region" description="Helical" evidence="7">
    <location>
        <begin position="205"/>
        <end position="224"/>
    </location>
</feature>
<evidence type="ECO:0000256" key="4">
    <source>
        <dbReference type="ARBA" id="ARBA00022989"/>
    </source>
</evidence>
<evidence type="ECO:0000256" key="7">
    <source>
        <dbReference type="SAM" id="Phobius"/>
    </source>
</evidence>
<name>A0A0W0DC68_CANGB</name>
<dbReference type="VEuPathDB" id="FungiDB:GW608_D01881"/>
<dbReference type="VEuPathDB" id="FungiDB:GVI51_D01661"/>
<reference evidence="8 9" key="1">
    <citation type="submission" date="2015-10" db="EMBL/GenBank/DDBJ databases">
        <title>Draft genomes sequences of Candida glabrata isolates 1A, 1B, 2A, 2B, 3A and 3B.</title>
        <authorList>
            <person name="Haavelsrud O.E."/>
            <person name="Gaustad P."/>
        </authorList>
    </citation>
    <scope>NUCLEOTIDE SEQUENCE [LARGE SCALE GENOMIC DNA]</scope>
    <source>
        <strain evidence="8">910700640</strain>
    </source>
</reference>
<accession>A0A0W0DC68</accession>
<dbReference type="EMBL" id="LLZZ01000130">
    <property type="protein sequence ID" value="KTB01725.1"/>
    <property type="molecule type" value="Genomic_DNA"/>
</dbReference>
<dbReference type="VEuPathDB" id="FungiDB:B1J91_D01760g"/>
<dbReference type="OMA" id="VVTMQIK"/>
<feature type="transmembrane region" description="Helical" evidence="7">
    <location>
        <begin position="161"/>
        <end position="185"/>
    </location>
</feature>
<feature type="transmembrane region" description="Helical" evidence="7">
    <location>
        <begin position="130"/>
        <end position="149"/>
    </location>
</feature>
<evidence type="ECO:0000256" key="2">
    <source>
        <dbReference type="ARBA" id="ARBA00010596"/>
    </source>
</evidence>
<comment type="caution">
    <text evidence="8">The sequence shown here is derived from an EMBL/GenBank/DDBJ whole genome shotgun (WGS) entry which is preliminary data.</text>
</comment>
<dbReference type="GO" id="GO:0006888">
    <property type="term" value="P:endoplasmic reticulum to Golgi vesicle-mediated transport"/>
    <property type="evidence" value="ECO:0007669"/>
    <property type="project" value="InterPro"/>
</dbReference>
<dbReference type="VEuPathDB" id="FungiDB:CAGL0D01760g"/>
<dbReference type="PANTHER" id="PTHR21236">
    <property type="entry name" value="GOLGI MEMBRANE PROTEIN YIP1"/>
    <property type="match status" value="1"/>
</dbReference>
<dbReference type="Proteomes" id="UP000054886">
    <property type="component" value="Unassembled WGS sequence"/>
</dbReference>
<feature type="compositionally biased region" description="Acidic residues" evidence="6">
    <location>
        <begin position="1"/>
        <end position="14"/>
    </location>
</feature>
<evidence type="ECO:0000256" key="6">
    <source>
        <dbReference type="SAM" id="MobiDB-lite"/>
    </source>
</evidence>
<feature type="region of interest" description="Disordered" evidence="6">
    <location>
        <begin position="1"/>
        <end position="48"/>
    </location>
</feature>
<dbReference type="PhylomeDB" id="A0A0W0DC68"/>